<dbReference type="PANTHER" id="PTHR23132:SF25">
    <property type="entry name" value="D-ALANINE--D-ALANINE LIGASE A"/>
    <property type="match status" value="1"/>
</dbReference>
<evidence type="ECO:0000256" key="16">
    <source>
        <dbReference type="ARBA" id="ARBA00023316"/>
    </source>
</evidence>
<organism evidence="28 29">
    <name type="scientific">Iamia majanohamensis</name>
    <dbReference type="NCBI Taxonomy" id="467976"/>
    <lineage>
        <taxon>Bacteria</taxon>
        <taxon>Bacillati</taxon>
        <taxon>Actinomycetota</taxon>
        <taxon>Acidimicrobiia</taxon>
        <taxon>Acidimicrobiales</taxon>
        <taxon>Iamiaceae</taxon>
        <taxon>Iamia</taxon>
    </lineage>
</organism>
<keyword evidence="29" id="KW-1185">Reference proteome</keyword>
<feature type="binding site" evidence="24">
    <location>
        <begin position="187"/>
        <end position="188"/>
    </location>
    <ligand>
        <name>ATP</name>
        <dbReference type="ChEBI" id="CHEBI:30616"/>
    </ligand>
</feature>
<feature type="binding site" evidence="25">
    <location>
        <position position="313"/>
    </location>
    <ligand>
        <name>Mg(2+)</name>
        <dbReference type="ChEBI" id="CHEBI:18420"/>
        <label>2</label>
    </ligand>
</feature>
<dbReference type="GO" id="GO:0008716">
    <property type="term" value="F:D-alanine-D-alanine ligase activity"/>
    <property type="evidence" value="ECO:0007669"/>
    <property type="project" value="UniProtKB-UniRule"/>
</dbReference>
<dbReference type="HAMAP" id="MF_00047">
    <property type="entry name" value="Dala_Dala_lig"/>
    <property type="match status" value="1"/>
</dbReference>
<feature type="binding site" evidence="24">
    <location>
        <begin position="217"/>
        <end position="224"/>
    </location>
    <ligand>
        <name>ATP</name>
        <dbReference type="ChEBI" id="CHEBI:30616"/>
    </ligand>
</feature>
<evidence type="ECO:0000256" key="14">
    <source>
        <dbReference type="ARBA" id="ARBA00022984"/>
    </source>
</evidence>
<evidence type="ECO:0000313" key="28">
    <source>
        <dbReference type="EMBL" id="WCO68672.1"/>
    </source>
</evidence>
<comment type="pathway">
    <text evidence="18">Glycan biosynthesis.</text>
</comment>
<keyword evidence="11 26" id="KW-0067">ATP-binding</keyword>
<evidence type="ECO:0000256" key="24">
    <source>
        <dbReference type="PIRSR" id="PIRSR039102-2"/>
    </source>
</evidence>
<evidence type="ECO:0000256" key="13">
    <source>
        <dbReference type="ARBA" id="ARBA00022960"/>
    </source>
</evidence>
<dbReference type="PROSITE" id="PS50975">
    <property type="entry name" value="ATP_GRASP"/>
    <property type="match status" value="1"/>
</dbReference>
<comment type="function">
    <text evidence="2 22">Cell wall formation.</text>
</comment>
<dbReference type="SUPFAM" id="SSF56059">
    <property type="entry name" value="Glutathione synthetase ATP-binding domain-like"/>
    <property type="match status" value="1"/>
</dbReference>
<evidence type="ECO:0000256" key="17">
    <source>
        <dbReference type="ARBA" id="ARBA00047614"/>
    </source>
</evidence>
<feature type="binding site" evidence="25">
    <location>
        <position position="297"/>
    </location>
    <ligand>
        <name>Mg(2+)</name>
        <dbReference type="ChEBI" id="CHEBI:18420"/>
        <label>1</label>
    </ligand>
</feature>
<reference evidence="28" key="1">
    <citation type="submission" date="2023-01" db="EMBL/GenBank/DDBJ databases">
        <title>The diversity of Class Acidimicrobiia in South China Sea sediment environments and the proposal of Iamia marina sp. nov., a novel species of the genus Iamia.</title>
        <authorList>
            <person name="He Y."/>
            <person name="Tian X."/>
        </authorList>
    </citation>
    <scope>NUCLEOTIDE SEQUENCE</scope>
    <source>
        <strain evidence="28">DSM 19957</strain>
    </source>
</reference>
<evidence type="ECO:0000256" key="4">
    <source>
        <dbReference type="ARBA" id="ARBA00004752"/>
    </source>
</evidence>
<dbReference type="PANTHER" id="PTHR23132">
    <property type="entry name" value="D-ALANINE--D-ALANINE LIGASE"/>
    <property type="match status" value="1"/>
</dbReference>
<dbReference type="FunFam" id="3.30.1490.20:FF:000007">
    <property type="entry name" value="D-alanine--D-alanine ligase"/>
    <property type="match status" value="1"/>
</dbReference>
<comment type="catalytic activity">
    <reaction evidence="17 22">
        <text>2 D-alanine + ATP = D-alanyl-D-alanine + ADP + phosphate + H(+)</text>
        <dbReference type="Rhea" id="RHEA:11224"/>
        <dbReference type="ChEBI" id="CHEBI:15378"/>
        <dbReference type="ChEBI" id="CHEBI:30616"/>
        <dbReference type="ChEBI" id="CHEBI:43474"/>
        <dbReference type="ChEBI" id="CHEBI:57416"/>
        <dbReference type="ChEBI" id="CHEBI:57822"/>
        <dbReference type="ChEBI" id="CHEBI:456216"/>
        <dbReference type="EC" id="6.3.2.4"/>
    </reaction>
</comment>
<proteinExistence type="inferred from homology"/>
<dbReference type="PROSITE" id="PS00843">
    <property type="entry name" value="DALA_DALA_LIGASE_1"/>
    <property type="match status" value="1"/>
</dbReference>
<dbReference type="InterPro" id="IPR005905">
    <property type="entry name" value="D_ala_D_ala"/>
</dbReference>
<dbReference type="KEGG" id="ima:PO878_08010"/>
<accession>A0AAE9YHN1</accession>
<feature type="binding site" evidence="25">
    <location>
        <position position="311"/>
    </location>
    <ligand>
        <name>Mg(2+)</name>
        <dbReference type="ChEBI" id="CHEBI:18420"/>
        <label>1</label>
    </ligand>
</feature>
<dbReference type="RefSeq" id="WP_272738188.1">
    <property type="nucleotide sequence ID" value="NZ_CP116942.1"/>
</dbReference>
<dbReference type="InterPro" id="IPR000291">
    <property type="entry name" value="D-Ala_lig_Van_CS"/>
</dbReference>
<dbReference type="NCBIfam" id="TIGR01205">
    <property type="entry name" value="D_ala_D_alaTIGR"/>
    <property type="match status" value="1"/>
</dbReference>
<dbReference type="Gene3D" id="3.30.1490.20">
    <property type="entry name" value="ATP-grasp fold, A domain"/>
    <property type="match status" value="1"/>
</dbReference>
<comment type="cofactor">
    <cofactor evidence="25">
        <name>Mg(2+)</name>
        <dbReference type="ChEBI" id="CHEBI:18420"/>
    </cofactor>
    <cofactor evidence="25">
        <name>Mn(2+)</name>
        <dbReference type="ChEBI" id="CHEBI:29035"/>
    </cofactor>
    <text evidence="25">Binds 2 magnesium or manganese ions per subunit.</text>
</comment>
<keyword evidence="14 22" id="KW-0573">Peptidoglycan synthesis</keyword>
<dbReference type="InterPro" id="IPR011761">
    <property type="entry name" value="ATP-grasp"/>
</dbReference>
<keyword evidence="15 25" id="KW-0464">Manganese</keyword>
<evidence type="ECO:0000256" key="9">
    <source>
        <dbReference type="ARBA" id="ARBA00022723"/>
    </source>
</evidence>
<evidence type="ECO:0000256" key="20">
    <source>
        <dbReference type="ARBA" id="ARBA00076288"/>
    </source>
</evidence>
<dbReference type="InterPro" id="IPR016185">
    <property type="entry name" value="PreATP-grasp_dom_sf"/>
</dbReference>
<comment type="similarity">
    <text evidence="5 22">Belongs to the D-alanine--D-alanine ligase family.</text>
</comment>
<dbReference type="EC" id="6.3.2.4" evidence="6 22"/>
<keyword evidence="13 22" id="KW-0133">Cell shape</keyword>
<feature type="binding site" evidence="25">
    <location>
        <position position="311"/>
    </location>
    <ligand>
        <name>Mg(2+)</name>
        <dbReference type="ChEBI" id="CHEBI:18420"/>
        <label>2</label>
    </ligand>
</feature>
<dbReference type="FunFam" id="3.30.470.20:FF:000008">
    <property type="entry name" value="D-alanine--D-alanine ligase"/>
    <property type="match status" value="1"/>
</dbReference>
<evidence type="ECO:0000256" key="10">
    <source>
        <dbReference type="ARBA" id="ARBA00022741"/>
    </source>
</evidence>
<dbReference type="NCBIfam" id="NF002528">
    <property type="entry name" value="PRK01966.1-4"/>
    <property type="match status" value="1"/>
</dbReference>
<feature type="active site" evidence="23">
    <location>
        <position position="187"/>
    </location>
</feature>
<sequence length="363" mass="38029">MASDPRTRLVVLFGGVSAERDVSCVSAAHVLAAVDRDRFDVVPVGIDGEGRWLLADDAKALLDSGRAGEIGGSVAVAGTELEPLPAVAPARPDQQVVVLPLIHGPLGEDGTVQGMLELAGVPYVGSGVLGSATCMDKVAAKAMAAAAGLPQVRHLAARDVQADAAFCTEAVATLGLPLFVKPANMGSSVGVTRVDDPDALPAAVADALRYDEWVVVEAAVTGREIEVGVLGNAELRVSVPGEIVPTHEFYDYEDKYVDGAARLVVPAEIPTDVAEGARDLAARAFRALRCDGYARVDLFYEEGGRGLLLNEVNTIPGFTPYSMFPSLWAASGLPYAELITEMVRLGVERHAHRAGFGRPQPDA</sequence>
<dbReference type="Proteomes" id="UP001216390">
    <property type="component" value="Chromosome"/>
</dbReference>
<dbReference type="Pfam" id="PF07478">
    <property type="entry name" value="Dala_Dala_lig_C"/>
    <property type="match status" value="1"/>
</dbReference>
<evidence type="ECO:0000256" key="7">
    <source>
        <dbReference type="ARBA" id="ARBA00022490"/>
    </source>
</evidence>
<evidence type="ECO:0000256" key="2">
    <source>
        <dbReference type="ARBA" id="ARBA00003921"/>
    </source>
</evidence>
<evidence type="ECO:0000256" key="1">
    <source>
        <dbReference type="ARBA" id="ARBA00001936"/>
    </source>
</evidence>
<dbReference type="PIRSF" id="PIRSF039102">
    <property type="entry name" value="Ddl/VanB"/>
    <property type="match status" value="1"/>
</dbReference>
<feature type="active site" evidence="23">
    <location>
        <position position="322"/>
    </location>
</feature>
<name>A0AAE9YHN1_9ACTN</name>
<dbReference type="InterPro" id="IPR011127">
    <property type="entry name" value="Dala_Dala_lig_N"/>
</dbReference>
<gene>
    <name evidence="22" type="primary">ddl</name>
    <name evidence="28" type="ORF">PO878_08010</name>
</gene>
<evidence type="ECO:0000313" key="29">
    <source>
        <dbReference type="Proteomes" id="UP001216390"/>
    </source>
</evidence>
<evidence type="ECO:0000256" key="3">
    <source>
        <dbReference type="ARBA" id="ARBA00004496"/>
    </source>
</evidence>
<dbReference type="Pfam" id="PF01820">
    <property type="entry name" value="Dala_Dala_lig_N"/>
    <property type="match status" value="1"/>
</dbReference>
<dbReference type="GO" id="GO:0005829">
    <property type="term" value="C:cytosol"/>
    <property type="evidence" value="ECO:0007669"/>
    <property type="project" value="TreeGrafter"/>
</dbReference>
<comment type="cofactor">
    <cofactor evidence="1">
        <name>Mn(2+)</name>
        <dbReference type="ChEBI" id="CHEBI:29035"/>
    </cofactor>
</comment>
<comment type="pathway">
    <text evidence="4 22">Cell wall biogenesis; peptidoglycan biosynthesis.</text>
</comment>
<feature type="binding site" evidence="24">
    <location>
        <position position="137"/>
    </location>
    <ligand>
        <name>ATP</name>
        <dbReference type="ChEBI" id="CHEBI:30616"/>
    </ligand>
</feature>
<dbReference type="PROSITE" id="PS00844">
    <property type="entry name" value="DALA_DALA_LIGASE_2"/>
    <property type="match status" value="1"/>
</dbReference>
<evidence type="ECO:0000256" key="25">
    <source>
        <dbReference type="PIRSR" id="PIRSR039102-3"/>
    </source>
</evidence>
<dbReference type="Gene3D" id="3.30.470.20">
    <property type="entry name" value="ATP-grasp fold, B domain"/>
    <property type="match status" value="1"/>
</dbReference>
<dbReference type="AlphaFoldDB" id="A0AAE9YHN1"/>
<keyword evidence="12 25" id="KW-0460">Magnesium</keyword>
<evidence type="ECO:0000256" key="19">
    <source>
        <dbReference type="ARBA" id="ARBA00068427"/>
    </source>
</evidence>
<evidence type="ECO:0000256" key="5">
    <source>
        <dbReference type="ARBA" id="ARBA00010871"/>
    </source>
</evidence>
<evidence type="ECO:0000256" key="23">
    <source>
        <dbReference type="PIRSR" id="PIRSR039102-1"/>
    </source>
</evidence>
<dbReference type="InterPro" id="IPR013815">
    <property type="entry name" value="ATP_grasp_subdomain_1"/>
</dbReference>
<keyword evidence="8 22" id="KW-0436">Ligase</keyword>
<evidence type="ECO:0000256" key="18">
    <source>
        <dbReference type="ARBA" id="ARBA00060592"/>
    </source>
</evidence>
<dbReference type="SUPFAM" id="SSF52440">
    <property type="entry name" value="PreATP-grasp domain"/>
    <property type="match status" value="1"/>
</dbReference>
<comment type="subcellular location">
    <subcellularLocation>
        <location evidence="3 22">Cytoplasm</location>
    </subcellularLocation>
</comment>
<dbReference type="GO" id="GO:0046872">
    <property type="term" value="F:metal ion binding"/>
    <property type="evidence" value="ECO:0007669"/>
    <property type="project" value="UniProtKB-KW"/>
</dbReference>
<dbReference type="GO" id="GO:0071555">
    <property type="term" value="P:cell wall organization"/>
    <property type="evidence" value="ECO:0007669"/>
    <property type="project" value="UniProtKB-KW"/>
</dbReference>
<protein>
    <recommendedName>
        <fullName evidence="19 22">D-alanine--D-alanine ligase</fullName>
        <ecNumber evidence="6 22">6.3.2.4</ecNumber>
    </recommendedName>
    <alternativeName>
        <fullName evidence="21 22">D-Ala-D-Ala ligase</fullName>
    </alternativeName>
    <alternativeName>
        <fullName evidence="20 22">D-alanylalanine synthetase</fullName>
    </alternativeName>
</protein>
<keyword evidence="10 24" id="KW-0547">Nucleotide-binding</keyword>
<evidence type="ECO:0000256" key="8">
    <source>
        <dbReference type="ARBA" id="ARBA00022598"/>
    </source>
</evidence>
<evidence type="ECO:0000256" key="21">
    <source>
        <dbReference type="ARBA" id="ARBA00077154"/>
    </source>
</evidence>
<feature type="active site" evidence="23">
    <location>
        <position position="19"/>
    </location>
</feature>
<dbReference type="GO" id="GO:0009252">
    <property type="term" value="P:peptidoglycan biosynthetic process"/>
    <property type="evidence" value="ECO:0007669"/>
    <property type="project" value="UniProtKB-UniRule"/>
</dbReference>
<evidence type="ECO:0000256" key="11">
    <source>
        <dbReference type="ARBA" id="ARBA00022840"/>
    </source>
</evidence>
<keyword evidence="9 25" id="KW-0479">Metal-binding</keyword>
<evidence type="ECO:0000256" key="15">
    <source>
        <dbReference type="ARBA" id="ARBA00023211"/>
    </source>
</evidence>
<keyword evidence="7 22" id="KW-0963">Cytoplasm</keyword>
<evidence type="ECO:0000256" key="6">
    <source>
        <dbReference type="ARBA" id="ARBA00012216"/>
    </source>
</evidence>
<evidence type="ECO:0000256" key="12">
    <source>
        <dbReference type="ARBA" id="ARBA00022842"/>
    </source>
</evidence>
<dbReference type="Gene3D" id="3.40.50.20">
    <property type="match status" value="1"/>
</dbReference>
<evidence type="ECO:0000256" key="22">
    <source>
        <dbReference type="HAMAP-Rule" id="MF_00047"/>
    </source>
</evidence>
<feature type="domain" description="ATP-grasp" evidence="27">
    <location>
        <begin position="141"/>
        <end position="344"/>
    </location>
</feature>
<dbReference type="InterPro" id="IPR011095">
    <property type="entry name" value="Dala_Dala_lig_C"/>
</dbReference>
<keyword evidence="16 22" id="KW-0961">Cell wall biogenesis/degradation</keyword>
<evidence type="ECO:0000259" key="27">
    <source>
        <dbReference type="PROSITE" id="PS50975"/>
    </source>
</evidence>
<dbReference type="GO" id="GO:0008360">
    <property type="term" value="P:regulation of cell shape"/>
    <property type="evidence" value="ECO:0007669"/>
    <property type="project" value="UniProtKB-KW"/>
</dbReference>
<evidence type="ECO:0000256" key="26">
    <source>
        <dbReference type="PROSITE-ProRule" id="PRU00409"/>
    </source>
</evidence>
<feature type="binding site" evidence="24">
    <location>
        <begin position="179"/>
        <end position="181"/>
    </location>
    <ligand>
        <name>ATP</name>
        <dbReference type="ChEBI" id="CHEBI:30616"/>
    </ligand>
</feature>
<dbReference type="GO" id="GO:0005524">
    <property type="term" value="F:ATP binding"/>
    <property type="evidence" value="ECO:0007669"/>
    <property type="project" value="UniProtKB-UniRule"/>
</dbReference>
<dbReference type="EMBL" id="CP116942">
    <property type="protein sequence ID" value="WCO68672.1"/>
    <property type="molecule type" value="Genomic_DNA"/>
</dbReference>
<feature type="binding site" evidence="24">
    <location>
        <begin position="310"/>
        <end position="311"/>
    </location>
    <ligand>
        <name>ATP</name>
        <dbReference type="ChEBI" id="CHEBI:30616"/>
    </ligand>
</feature>